<comment type="similarity">
    <text evidence="1">Belongs to the peptidase A1 family.</text>
</comment>
<dbReference type="Pfam" id="PF14543">
    <property type="entry name" value="TAXi_N"/>
    <property type="match status" value="1"/>
</dbReference>
<organism evidence="5 6">
    <name type="scientific">Cuscuta campestris</name>
    <dbReference type="NCBI Taxonomy" id="132261"/>
    <lineage>
        <taxon>Eukaryota</taxon>
        <taxon>Viridiplantae</taxon>
        <taxon>Streptophyta</taxon>
        <taxon>Embryophyta</taxon>
        <taxon>Tracheophyta</taxon>
        <taxon>Spermatophyta</taxon>
        <taxon>Magnoliopsida</taxon>
        <taxon>eudicotyledons</taxon>
        <taxon>Gunneridae</taxon>
        <taxon>Pentapetalae</taxon>
        <taxon>asterids</taxon>
        <taxon>lamiids</taxon>
        <taxon>Solanales</taxon>
        <taxon>Convolvulaceae</taxon>
        <taxon>Cuscuteae</taxon>
        <taxon>Cuscuta</taxon>
        <taxon>Cuscuta subgen. Grammica</taxon>
        <taxon>Cuscuta sect. Cleistogrammica</taxon>
    </lineage>
</organism>
<accession>A0A484M5R2</accession>
<feature type="compositionally biased region" description="Basic and acidic residues" evidence="3">
    <location>
        <begin position="466"/>
        <end position="480"/>
    </location>
</feature>
<evidence type="ECO:0000256" key="3">
    <source>
        <dbReference type="SAM" id="MobiDB-lite"/>
    </source>
</evidence>
<dbReference type="OrthoDB" id="2747330at2759"/>
<dbReference type="GO" id="GO:0004190">
    <property type="term" value="F:aspartic-type endopeptidase activity"/>
    <property type="evidence" value="ECO:0007669"/>
    <property type="project" value="InterPro"/>
</dbReference>
<reference evidence="5 6" key="1">
    <citation type="submission" date="2018-04" db="EMBL/GenBank/DDBJ databases">
        <authorList>
            <person name="Vogel A."/>
        </authorList>
    </citation>
    <scope>NUCLEOTIDE SEQUENCE [LARGE SCALE GENOMIC DNA]</scope>
</reference>
<evidence type="ECO:0000256" key="1">
    <source>
        <dbReference type="ARBA" id="ARBA00007447"/>
    </source>
</evidence>
<dbReference type="Gene3D" id="2.40.70.10">
    <property type="entry name" value="Acid Proteases"/>
    <property type="match status" value="2"/>
</dbReference>
<evidence type="ECO:0000256" key="2">
    <source>
        <dbReference type="PIRSR" id="PIRSR601461-1"/>
    </source>
</evidence>
<gene>
    <name evidence="5" type="ORF">CCAM_LOCUS25530</name>
</gene>
<evidence type="ECO:0000313" key="6">
    <source>
        <dbReference type="Proteomes" id="UP000595140"/>
    </source>
</evidence>
<dbReference type="AlphaFoldDB" id="A0A484M5R2"/>
<proteinExistence type="inferred from homology"/>
<protein>
    <recommendedName>
        <fullName evidence="4">Peptidase A1 domain-containing protein</fullName>
    </recommendedName>
</protein>
<dbReference type="SUPFAM" id="SSF50630">
    <property type="entry name" value="Acid proteases"/>
    <property type="match status" value="1"/>
</dbReference>
<evidence type="ECO:0000313" key="5">
    <source>
        <dbReference type="EMBL" id="VFQ83754.1"/>
    </source>
</evidence>
<feature type="active site" evidence="2">
    <location>
        <position position="103"/>
    </location>
</feature>
<dbReference type="Proteomes" id="UP000595140">
    <property type="component" value="Unassembled WGS sequence"/>
</dbReference>
<sequence length="583" mass="62445">MHSGGGSGLDRGAASLKVHHRHHPCASTHDLSTPPSLTQTLARDQLQVNSIHDRVRKVERLSEAAAILPTQSPNLNSLYFGTTRYVVSVSVGTNATDLVLIFDTGSDLTWTQCLPCARPGGCYEQVLSIFDPKNSHTYSSTSCNSAACSAMDRVPGPTRNCSSPSSACGYAISYDDSSFSVGYLGKDRLTLPHADAVIDNFTFGCGHYNNGTFGKVSGILGLGPGPLSIVSQTAEKYGKIFSYCLPTQNGNNDGYLKFGRYQDAGKNFSFTPFAKKGNNDTSFYYVQVQSISVAGKKLPVNAMASGNARMIIDPGTTLTHLPPKAYGALKSAFEEAMKTYNTAHAFSVLDNGCFDLSNYAKTKTKINIPTVVFEFSGNVTVGVPKHGTVTVADENYSRVCLAFLANKDRKDVGIYGSMQQQTLEVVYDVAGERLGFSPAGWTEQSIAVNENPFYDEESSNQAQRPLRQDRASARDKRGEEEPAIAPVDSNLEEDDSCDAAPKLTTPATATTDCNPDGVAKNDAAPAPTTDLNGPVADGNPNPILPVSMPSMKEKPVAELGRGRWPGTSSECPFSQLCDPHCCV</sequence>
<feature type="region of interest" description="Disordered" evidence="3">
    <location>
        <begin position="454"/>
        <end position="501"/>
    </location>
</feature>
<dbReference type="FunFam" id="2.40.70.10:FF:000031">
    <property type="entry name" value="Aspartyl protease AED1"/>
    <property type="match status" value="1"/>
</dbReference>
<dbReference type="InterPro" id="IPR021109">
    <property type="entry name" value="Peptidase_aspartic_dom_sf"/>
</dbReference>
<evidence type="ECO:0000259" key="4">
    <source>
        <dbReference type="PROSITE" id="PS51767"/>
    </source>
</evidence>
<dbReference type="InterPro" id="IPR033121">
    <property type="entry name" value="PEPTIDASE_A1"/>
</dbReference>
<feature type="active site" evidence="2">
    <location>
        <position position="313"/>
    </location>
</feature>
<dbReference type="PANTHER" id="PTHR13683">
    <property type="entry name" value="ASPARTYL PROTEASES"/>
    <property type="match status" value="1"/>
</dbReference>
<dbReference type="PANTHER" id="PTHR13683:SF750">
    <property type="entry name" value="ASPARTYL PROTEASE AED1"/>
    <property type="match status" value="1"/>
</dbReference>
<name>A0A484M5R2_9ASTE</name>
<dbReference type="PROSITE" id="PS51767">
    <property type="entry name" value="PEPTIDASE_A1"/>
    <property type="match status" value="1"/>
</dbReference>
<keyword evidence="6" id="KW-1185">Reference proteome</keyword>
<dbReference type="EMBL" id="OOIL02002583">
    <property type="protein sequence ID" value="VFQ83754.1"/>
    <property type="molecule type" value="Genomic_DNA"/>
</dbReference>
<dbReference type="InterPro" id="IPR032799">
    <property type="entry name" value="TAXi_C"/>
</dbReference>
<dbReference type="GO" id="GO:0006508">
    <property type="term" value="P:proteolysis"/>
    <property type="evidence" value="ECO:0007669"/>
    <property type="project" value="InterPro"/>
</dbReference>
<dbReference type="InterPro" id="IPR032861">
    <property type="entry name" value="TAXi_N"/>
</dbReference>
<dbReference type="Pfam" id="PF14541">
    <property type="entry name" value="TAXi_C"/>
    <property type="match status" value="1"/>
</dbReference>
<dbReference type="InterPro" id="IPR001461">
    <property type="entry name" value="Aspartic_peptidase_A1"/>
</dbReference>
<feature type="domain" description="Peptidase A1" evidence="4">
    <location>
        <begin position="85"/>
        <end position="437"/>
    </location>
</feature>